<dbReference type="EMBL" id="FZNS01000010">
    <property type="protein sequence ID" value="SNR87179.1"/>
    <property type="molecule type" value="Genomic_DNA"/>
</dbReference>
<accession>A0A238ZVD3</accession>
<organism evidence="1 2">
    <name type="scientific">Hymenobacter mucosus</name>
    <dbReference type="NCBI Taxonomy" id="1411120"/>
    <lineage>
        <taxon>Bacteria</taxon>
        <taxon>Pseudomonadati</taxon>
        <taxon>Bacteroidota</taxon>
        <taxon>Cytophagia</taxon>
        <taxon>Cytophagales</taxon>
        <taxon>Hymenobacteraceae</taxon>
        <taxon>Hymenobacter</taxon>
    </lineage>
</organism>
<evidence type="ECO:0000313" key="1">
    <source>
        <dbReference type="EMBL" id="SNR87179.1"/>
    </source>
</evidence>
<dbReference type="RefSeq" id="WP_089333684.1">
    <property type="nucleotide sequence ID" value="NZ_FZNS01000010.1"/>
</dbReference>
<evidence type="ECO:0000313" key="2">
    <source>
        <dbReference type="Proteomes" id="UP000198310"/>
    </source>
</evidence>
<keyword evidence="2" id="KW-1185">Reference proteome</keyword>
<reference evidence="2" key="1">
    <citation type="submission" date="2017-06" db="EMBL/GenBank/DDBJ databases">
        <authorList>
            <person name="Varghese N."/>
            <person name="Submissions S."/>
        </authorList>
    </citation>
    <scope>NUCLEOTIDE SEQUENCE [LARGE SCALE GENOMIC DNA]</scope>
    <source>
        <strain evidence="2">DSM 28041</strain>
    </source>
</reference>
<gene>
    <name evidence="1" type="ORF">SAMN06269173_1102</name>
</gene>
<dbReference type="Proteomes" id="UP000198310">
    <property type="component" value="Unassembled WGS sequence"/>
</dbReference>
<sequence length="146" mass="16765">MQILLFDSAPESAAERAAAAFFQTIDYALLAEQRRWLRRTMDRKEPTDRAGRRLLRFIDNLREAFSAQGGELNQRRQYWRGVSEMKQWLLTRLDGGHAQESPGMGLLHLLDAVQDFATDTLGVPEHWVFPGLRVTMQQELSYSQAA</sequence>
<proteinExistence type="predicted"/>
<protein>
    <submittedName>
        <fullName evidence="1">Uncharacterized protein</fullName>
    </submittedName>
</protein>
<name>A0A238ZVD3_9BACT</name>
<dbReference type="AlphaFoldDB" id="A0A238ZVD3"/>